<accession>A0A9N9C9U4</accession>
<reference evidence="2" key="1">
    <citation type="submission" date="2021-06" db="EMBL/GenBank/DDBJ databases">
        <authorList>
            <person name="Kallberg Y."/>
            <person name="Tangrot J."/>
            <person name="Rosling A."/>
        </authorList>
    </citation>
    <scope>NUCLEOTIDE SEQUENCE</scope>
    <source>
        <strain evidence="2">MA453B</strain>
    </source>
</reference>
<dbReference type="OrthoDB" id="2279134at2759"/>
<evidence type="ECO:0000313" key="3">
    <source>
        <dbReference type="Proteomes" id="UP000789405"/>
    </source>
</evidence>
<feature type="domain" description="Helitron helicase-like" evidence="1">
    <location>
        <begin position="166"/>
        <end position="257"/>
    </location>
</feature>
<name>A0A9N9C9U4_9GLOM</name>
<dbReference type="InterPro" id="IPR025476">
    <property type="entry name" value="Helitron_helicase-like"/>
</dbReference>
<keyword evidence="3" id="KW-1185">Reference proteome</keyword>
<gene>
    <name evidence="2" type="ORF">DERYTH_LOCUS7242</name>
</gene>
<proteinExistence type="predicted"/>
<dbReference type="EMBL" id="CAJVPY010003471">
    <property type="protein sequence ID" value="CAG8592648.1"/>
    <property type="molecule type" value="Genomic_DNA"/>
</dbReference>
<evidence type="ECO:0000259" key="1">
    <source>
        <dbReference type="Pfam" id="PF14214"/>
    </source>
</evidence>
<comment type="caution">
    <text evidence="2">The sequence shown here is derived from an EMBL/GenBank/DDBJ whole genome shotgun (WGS) entry which is preliminary data.</text>
</comment>
<dbReference type="Proteomes" id="UP000789405">
    <property type="component" value="Unassembled WGS sequence"/>
</dbReference>
<protein>
    <submittedName>
        <fullName evidence="2">27903_t:CDS:1</fullName>
    </submittedName>
</protein>
<evidence type="ECO:0000313" key="2">
    <source>
        <dbReference type="EMBL" id="CAG8592648.1"/>
    </source>
</evidence>
<organism evidence="2 3">
    <name type="scientific">Dentiscutata erythropus</name>
    <dbReference type="NCBI Taxonomy" id="1348616"/>
    <lineage>
        <taxon>Eukaryota</taxon>
        <taxon>Fungi</taxon>
        <taxon>Fungi incertae sedis</taxon>
        <taxon>Mucoromycota</taxon>
        <taxon>Glomeromycotina</taxon>
        <taxon>Glomeromycetes</taxon>
        <taxon>Diversisporales</taxon>
        <taxon>Gigasporaceae</taxon>
        <taxon>Dentiscutata</taxon>
    </lineage>
</organism>
<dbReference type="PANTHER" id="PTHR45786:SF74">
    <property type="entry name" value="ATP-DEPENDENT DNA HELICASE"/>
    <property type="match status" value="1"/>
</dbReference>
<dbReference type="PANTHER" id="PTHR45786">
    <property type="entry name" value="DNA BINDING PROTEIN-LIKE"/>
    <property type="match status" value="1"/>
</dbReference>
<sequence length="265" mass="30229">MCCKSGKIKLASGDAPALRNLFIRNDNIGKDFRENIRAYNSIFAFTSMGIKFDEDLANGKDGVYTFRVQGEIYHSIGSLLQVDGIPRFLQMYIYDTEFETMNRLSKMPKLRPETLEYIKALMDQLNPFITNFRSISLNNNISNLYLLIRADHKLDQRVYNRPTASQVAAIWVEGLQDSLQAGLSNASDVGRHVVLPSSFMGGPCDMYQRYQDAMALVQTYGKPDIFITITCNPRWPEIIKELMPLQTLQDRPDLADKIHNLVIFV</sequence>
<dbReference type="Pfam" id="PF14214">
    <property type="entry name" value="Helitron_like_N"/>
    <property type="match status" value="1"/>
</dbReference>
<dbReference type="AlphaFoldDB" id="A0A9N9C9U4"/>